<keyword evidence="1" id="KW-0732">Signal</keyword>
<dbReference type="InterPro" id="IPR018666">
    <property type="entry name" value="DUF2125"/>
</dbReference>
<comment type="caution">
    <text evidence="2">The sequence shown here is derived from an EMBL/GenBank/DDBJ whole genome shotgun (WGS) entry which is preliminary data.</text>
</comment>
<evidence type="ECO:0000256" key="1">
    <source>
        <dbReference type="SAM" id="SignalP"/>
    </source>
</evidence>
<gene>
    <name evidence="2" type="ORF">AB2B41_10025</name>
</gene>
<accession>A0ABV3RLR8</accession>
<feature type="signal peptide" evidence="1">
    <location>
        <begin position="1"/>
        <end position="24"/>
    </location>
</feature>
<keyword evidence="3" id="KW-1185">Reference proteome</keyword>
<evidence type="ECO:0000313" key="3">
    <source>
        <dbReference type="Proteomes" id="UP001556098"/>
    </source>
</evidence>
<feature type="chain" id="PRO_5045414977" evidence="1">
    <location>
        <begin position="25"/>
        <end position="509"/>
    </location>
</feature>
<evidence type="ECO:0000313" key="2">
    <source>
        <dbReference type="EMBL" id="MEW9919943.1"/>
    </source>
</evidence>
<sequence>MIPISPRALGLALPISLFSSVAFADLTPAQVWGDWRSYLEGMGYQITATEAESGGSLTVSDINLSFALPEDGDMSMGLGTIRFDQNRDGTVAIVMPDTMPITMQGRDSGPGAEETTMTMIYTQTGHALTASGDPNEMTYLYTADAVALNLDSLQVGDEVIGRDRARIAVNASNIDATTTMTIGDARGYTQSGSIDGANYDIFFIDPENPAMQAAITGNVSGVTMNGTGTIPRDLPNAADMSQMLAAGFDVTGSFAYTGGASNFDIKDPENGDYVMATTSSGGQLSVDMGSDGLAYAGSQQNVNMGVTVAGMPFPFEIAMAQSGFNLAMPVSASEEPQDFALGLNFGDFTMSDMIWSTFDPAGQLPRDPATVILDLAGKAKLLVDWMNPEAAAQMSGPPGALEELTLNNLVVDAAGARLEGAGAVTFDGTGPSMMPGMANPVGEVNMSLAGGNALLDKLVAMGLLPQDQAMGARMMMGLFAVPGDAPDTLKSNIQFTQDGQILANGQRIR</sequence>
<reference evidence="2 3" key="1">
    <citation type="submission" date="2024-07" db="EMBL/GenBank/DDBJ databases">
        <title>Marimonas sp.nov., isolated from tidal-flat sediment.</title>
        <authorList>
            <person name="Jayan J.N."/>
            <person name="Lee S.S."/>
        </authorList>
    </citation>
    <scope>NUCLEOTIDE SEQUENCE [LARGE SCALE GENOMIC DNA]</scope>
    <source>
        <strain evidence="2 3">MJW-29</strain>
    </source>
</reference>
<dbReference type="Pfam" id="PF09898">
    <property type="entry name" value="DUF2125"/>
    <property type="match status" value="1"/>
</dbReference>
<proteinExistence type="predicted"/>
<dbReference type="RefSeq" id="WP_367877643.1">
    <property type="nucleotide sequence ID" value="NZ_JBFNXX010000006.1"/>
</dbReference>
<dbReference type="Proteomes" id="UP001556098">
    <property type="component" value="Unassembled WGS sequence"/>
</dbReference>
<protein>
    <submittedName>
        <fullName evidence="2">DUF2125 domain-containing protein</fullName>
    </submittedName>
</protein>
<organism evidence="2 3">
    <name type="scientific">Sulfitobacter sediminis</name>
    <dbReference type="NCBI Taxonomy" id="3234186"/>
    <lineage>
        <taxon>Bacteria</taxon>
        <taxon>Pseudomonadati</taxon>
        <taxon>Pseudomonadota</taxon>
        <taxon>Alphaproteobacteria</taxon>
        <taxon>Rhodobacterales</taxon>
        <taxon>Roseobacteraceae</taxon>
        <taxon>Sulfitobacter</taxon>
    </lineage>
</organism>
<name>A0ABV3RLR8_9RHOB</name>
<dbReference type="EMBL" id="JBFNXX010000006">
    <property type="protein sequence ID" value="MEW9919943.1"/>
    <property type="molecule type" value="Genomic_DNA"/>
</dbReference>